<reference evidence="1 2" key="1">
    <citation type="submission" date="2024-06" db="EMBL/GenBank/DDBJ databases">
        <title>Genomic Encyclopedia of Type Strains, Phase IV (KMG-IV): sequencing the most valuable type-strain genomes for metagenomic binning, comparative biology and taxonomic classification.</title>
        <authorList>
            <person name="Goeker M."/>
        </authorList>
    </citation>
    <scope>NUCLEOTIDE SEQUENCE [LARGE SCALE GENOMIC DNA]</scope>
    <source>
        <strain evidence="1 2">DSM 29846</strain>
    </source>
</reference>
<protein>
    <recommendedName>
        <fullName evidence="3">Antitoxin Xre/MbcA/ParS-like toxin-binding domain-containing protein</fullName>
    </recommendedName>
</protein>
<keyword evidence="2" id="KW-1185">Reference proteome</keyword>
<sequence length="63" mass="6897">MRDMVTAISAATEHTGAVDKAIHWYRNGIIAEYGHRTAEELVADGRVEAVLAFLRDLENGARG</sequence>
<name>A0ABV2HVL5_9HYPH</name>
<dbReference type="Proteomes" id="UP001549036">
    <property type="component" value="Unassembled WGS sequence"/>
</dbReference>
<dbReference type="EMBL" id="JBEPLM010000007">
    <property type="protein sequence ID" value="MET3594670.1"/>
    <property type="molecule type" value="Genomic_DNA"/>
</dbReference>
<proteinExistence type="predicted"/>
<evidence type="ECO:0008006" key="3">
    <source>
        <dbReference type="Google" id="ProtNLM"/>
    </source>
</evidence>
<accession>A0ABV2HVL5</accession>
<organism evidence="1 2">
    <name type="scientific">Mesorhizobium shonense</name>
    <dbReference type="NCBI Taxonomy" id="1209948"/>
    <lineage>
        <taxon>Bacteria</taxon>
        <taxon>Pseudomonadati</taxon>
        <taxon>Pseudomonadota</taxon>
        <taxon>Alphaproteobacteria</taxon>
        <taxon>Hyphomicrobiales</taxon>
        <taxon>Phyllobacteriaceae</taxon>
        <taxon>Mesorhizobium</taxon>
    </lineage>
</organism>
<comment type="caution">
    <text evidence="1">The sequence shown here is derived from an EMBL/GenBank/DDBJ whole genome shotgun (WGS) entry which is preliminary data.</text>
</comment>
<gene>
    <name evidence="1" type="ORF">ABID26_004078</name>
</gene>
<evidence type="ECO:0000313" key="1">
    <source>
        <dbReference type="EMBL" id="MET3594670.1"/>
    </source>
</evidence>
<evidence type="ECO:0000313" key="2">
    <source>
        <dbReference type="Proteomes" id="UP001549036"/>
    </source>
</evidence>